<evidence type="ECO:0000256" key="8">
    <source>
        <dbReference type="SAM" id="MobiDB-lite"/>
    </source>
</evidence>
<evidence type="ECO:0000313" key="12">
    <source>
        <dbReference type="Proteomes" id="UP000485880"/>
    </source>
</evidence>
<keyword evidence="5 7" id="KW-0573">Peptidoglycan synthesis</keyword>
<dbReference type="PANTHER" id="PTHR36699:SF1">
    <property type="entry name" value="L,D-TRANSPEPTIDASE YAFK-RELATED"/>
    <property type="match status" value="1"/>
</dbReference>
<keyword evidence="9" id="KW-0732">Signal</keyword>
<dbReference type="PROSITE" id="PS51257">
    <property type="entry name" value="PROKAR_LIPOPROTEIN"/>
    <property type="match status" value="1"/>
</dbReference>
<evidence type="ECO:0000256" key="2">
    <source>
        <dbReference type="ARBA" id="ARBA00005992"/>
    </source>
</evidence>
<feature type="compositionally biased region" description="Polar residues" evidence="8">
    <location>
        <begin position="434"/>
        <end position="443"/>
    </location>
</feature>
<dbReference type="PROSITE" id="PS52029">
    <property type="entry name" value="LD_TPASE"/>
    <property type="match status" value="1"/>
</dbReference>
<dbReference type="SUPFAM" id="SSF141523">
    <property type="entry name" value="L,D-transpeptidase catalytic domain-like"/>
    <property type="match status" value="1"/>
</dbReference>
<reference evidence="11 12" key="1">
    <citation type="submission" date="2019-05" db="EMBL/GenBank/DDBJ databases">
        <authorList>
            <person name="Farhan Ul Haque M."/>
        </authorList>
    </citation>
    <scope>NUCLEOTIDE SEQUENCE [LARGE SCALE GENOMIC DNA]</scope>
    <source>
        <strain evidence="11">2</strain>
    </source>
</reference>
<evidence type="ECO:0000256" key="9">
    <source>
        <dbReference type="SAM" id="SignalP"/>
    </source>
</evidence>
<feature type="active site" description="Nucleophile" evidence="7">
    <location>
        <position position="163"/>
    </location>
</feature>
<dbReference type="Proteomes" id="UP000485880">
    <property type="component" value="Unassembled WGS sequence"/>
</dbReference>
<dbReference type="InterPro" id="IPR038063">
    <property type="entry name" value="Transpep_catalytic_dom"/>
</dbReference>
<dbReference type="UniPathway" id="UPA00219"/>
<feature type="compositionally biased region" description="Low complexity" evidence="8">
    <location>
        <begin position="396"/>
        <end position="412"/>
    </location>
</feature>
<feature type="domain" description="L,D-TPase catalytic" evidence="10">
    <location>
        <begin position="63"/>
        <end position="194"/>
    </location>
</feature>
<dbReference type="PANTHER" id="PTHR36699">
    <property type="entry name" value="LD-TRANSPEPTIDASE"/>
    <property type="match status" value="1"/>
</dbReference>
<proteinExistence type="inferred from homology"/>
<evidence type="ECO:0000256" key="5">
    <source>
        <dbReference type="ARBA" id="ARBA00022984"/>
    </source>
</evidence>
<comment type="caution">
    <text evidence="11">The sequence shown here is derived from an EMBL/GenBank/DDBJ whole genome shotgun (WGS) entry which is preliminary data.</text>
</comment>
<feature type="signal peptide" evidence="9">
    <location>
        <begin position="1"/>
        <end position="22"/>
    </location>
</feature>
<keyword evidence="6 7" id="KW-0961">Cell wall biogenesis/degradation</keyword>
<dbReference type="AlphaFoldDB" id="A0A8B6M1Z3"/>
<dbReference type="GO" id="GO:0071555">
    <property type="term" value="P:cell wall organization"/>
    <property type="evidence" value="ECO:0007669"/>
    <property type="project" value="UniProtKB-UniRule"/>
</dbReference>
<dbReference type="InterPro" id="IPR005490">
    <property type="entry name" value="LD_TPept_cat_dom"/>
</dbReference>
<sequence length="449" mass="48018">MQMSSKSALSFRIGAFALIAAAATFLSGCDEGGLGSNSRAYAPIAPETLALMKEKDTTKAAPVLIRTYKKESELEIWKMKSDGRYALLKTYPVCRWSGQLGPKTREGDRQVPEGFYSITPAQMKPNSAYYLAFNVGYPNAYDRALGHDGGSIMVHGICSSAGCFSMTDPQIGEIYAIVREGFSAGQREVQMQSYPFRMTAENMAKYRLDPNIGFWKQLKEGSDNFEVTQQEVTVGVCSKHYVFNATPVNGRFDPDGPCPQLKQDEGVRNLVAAKETRDDAKVAELAAQGVKPVRTVYADGGGHPSFSSIFAYASRPDALARGPIDIALDEGKARKGRASPVVQMAAGKLNASAPDVKLADARDVTGAIAPTAPAKEAEKPWMFAHLFGGEKPAEPAEPAAPAPVAANEPLVPQFADVPLPPHRSDSAARPAATSEGTSSSNPALAQAEH</sequence>
<dbReference type="GO" id="GO:0009252">
    <property type="term" value="P:peptidoglycan biosynthetic process"/>
    <property type="evidence" value="ECO:0007669"/>
    <property type="project" value="UniProtKB-UniPathway"/>
</dbReference>
<evidence type="ECO:0000256" key="3">
    <source>
        <dbReference type="ARBA" id="ARBA00022679"/>
    </source>
</evidence>
<feature type="active site" description="Proton donor/acceptor" evidence="7">
    <location>
        <position position="155"/>
    </location>
</feature>
<dbReference type="Pfam" id="PF03734">
    <property type="entry name" value="YkuD"/>
    <property type="match status" value="1"/>
</dbReference>
<feature type="region of interest" description="Disordered" evidence="8">
    <location>
        <begin position="389"/>
        <end position="449"/>
    </location>
</feature>
<dbReference type="GO" id="GO:0016740">
    <property type="term" value="F:transferase activity"/>
    <property type="evidence" value="ECO:0007669"/>
    <property type="project" value="UniProtKB-KW"/>
</dbReference>
<evidence type="ECO:0000256" key="7">
    <source>
        <dbReference type="PROSITE-ProRule" id="PRU01373"/>
    </source>
</evidence>
<evidence type="ECO:0000256" key="4">
    <source>
        <dbReference type="ARBA" id="ARBA00022960"/>
    </source>
</evidence>
<comment type="pathway">
    <text evidence="1 7">Cell wall biogenesis; peptidoglycan biosynthesis.</text>
</comment>
<dbReference type="CDD" id="cd16913">
    <property type="entry name" value="YkuD_like"/>
    <property type="match status" value="1"/>
</dbReference>
<evidence type="ECO:0000256" key="6">
    <source>
        <dbReference type="ARBA" id="ARBA00023316"/>
    </source>
</evidence>
<gene>
    <name evidence="11" type="ORF">MPC4_130058</name>
</gene>
<dbReference type="GO" id="GO:0008360">
    <property type="term" value="P:regulation of cell shape"/>
    <property type="evidence" value="ECO:0007669"/>
    <property type="project" value="UniProtKB-UniRule"/>
</dbReference>
<dbReference type="EMBL" id="CABFMQ020000035">
    <property type="protein sequence ID" value="VTZ49037.1"/>
    <property type="molecule type" value="Genomic_DNA"/>
</dbReference>
<name>A0A8B6M1Z3_METTU</name>
<feature type="chain" id="PRO_5032737204" evidence="9">
    <location>
        <begin position="23"/>
        <end position="449"/>
    </location>
</feature>
<dbReference type="GO" id="GO:0004180">
    <property type="term" value="F:carboxypeptidase activity"/>
    <property type="evidence" value="ECO:0007669"/>
    <property type="project" value="UniProtKB-ARBA"/>
</dbReference>
<protein>
    <submittedName>
        <fullName evidence="11">ErfK/YbiS/YcfS/YnhG family protein</fullName>
    </submittedName>
</protein>
<evidence type="ECO:0000313" key="11">
    <source>
        <dbReference type="EMBL" id="VTZ49037.1"/>
    </source>
</evidence>
<keyword evidence="3" id="KW-0808">Transferase</keyword>
<keyword evidence="12" id="KW-1185">Reference proteome</keyword>
<accession>A0A8B6M1Z3</accession>
<evidence type="ECO:0000259" key="10">
    <source>
        <dbReference type="PROSITE" id="PS52029"/>
    </source>
</evidence>
<evidence type="ECO:0000256" key="1">
    <source>
        <dbReference type="ARBA" id="ARBA00004752"/>
    </source>
</evidence>
<comment type="similarity">
    <text evidence="2">Belongs to the YkuD family.</text>
</comment>
<keyword evidence="4 7" id="KW-0133">Cell shape</keyword>
<organism evidence="11 12">
    <name type="scientific">Methylocella tundrae</name>
    <dbReference type="NCBI Taxonomy" id="227605"/>
    <lineage>
        <taxon>Bacteria</taxon>
        <taxon>Pseudomonadati</taxon>
        <taxon>Pseudomonadota</taxon>
        <taxon>Alphaproteobacteria</taxon>
        <taxon>Hyphomicrobiales</taxon>
        <taxon>Beijerinckiaceae</taxon>
        <taxon>Methylocella</taxon>
    </lineage>
</organism>